<proteinExistence type="predicted"/>
<keyword evidence="2" id="KW-1185">Reference proteome</keyword>
<name>A0AAW1NNC9_9CHLO</name>
<organism evidence="1 2">
    <name type="scientific">Symbiochloris irregularis</name>
    <dbReference type="NCBI Taxonomy" id="706552"/>
    <lineage>
        <taxon>Eukaryota</taxon>
        <taxon>Viridiplantae</taxon>
        <taxon>Chlorophyta</taxon>
        <taxon>core chlorophytes</taxon>
        <taxon>Trebouxiophyceae</taxon>
        <taxon>Trebouxiales</taxon>
        <taxon>Trebouxiaceae</taxon>
        <taxon>Symbiochloris</taxon>
    </lineage>
</organism>
<dbReference type="AlphaFoldDB" id="A0AAW1NNC9"/>
<comment type="caution">
    <text evidence="1">The sequence shown here is derived from an EMBL/GenBank/DDBJ whole genome shotgun (WGS) entry which is preliminary data.</text>
</comment>
<reference evidence="1 2" key="1">
    <citation type="journal article" date="2024" name="Nat. Commun.">
        <title>Phylogenomics reveals the evolutionary origins of lichenization in chlorophyte algae.</title>
        <authorList>
            <person name="Puginier C."/>
            <person name="Libourel C."/>
            <person name="Otte J."/>
            <person name="Skaloud P."/>
            <person name="Haon M."/>
            <person name="Grisel S."/>
            <person name="Petersen M."/>
            <person name="Berrin J.G."/>
            <person name="Delaux P.M."/>
            <person name="Dal Grande F."/>
            <person name="Keller J."/>
        </authorList>
    </citation>
    <scope>NUCLEOTIDE SEQUENCE [LARGE SCALE GENOMIC DNA]</scope>
    <source>
        <strain evidence="1 2">SAG 2036</strain>
    </source>
</reference>
<evidence type="ECO:0000313" key="2">
    <source>
        <dbReference type="Proteomes" id="UP001465755"/>
    </source>
</evidence>
<protein>
    <submittedName>
        <fullName evidence="1">Uncharacterized protein</fullName>
    </submittedName>
</protein>
<gene>
    <name evidence="1" type="ORF">WJX73_008685</name>
</gene>
<dbReference type="EMBL" id="JALJOQ010000223">
    <property type="protein sequence ID" value="KAK9788598.1"/>
    <property type="molecule type" value="Genomic_DNA"/>
</dbReference>
<evidence type="ECO:0000313" key="1">
    <source>
        <dbReference type="EMBL" id="KAK9788598.1"/>
    </source>
</evidence>
<dbReference type="Proteomes" id="UP001465755">
    <property type="component" value="Unassembled WGS sequence"/>
</dbReference>
<accession>A0AAW1NNC9</accession>
<sequence>MARLVLKPTRWGTATAYDVIQEGAVRYNVDTCCSRDHGIVLTDRLASDGVVLSAEHGSKLSNIEFTGPAGELVTTAKASSQLFADIDFHYGGRQYRWVPAMRQMSSKFKFTLVDASSGRKIASLKQISSWSRASELALYAGNYDAVWCCVVVLSATLAFKQWQDSMFLTLTHG</sequence>